<evidence type="ECO:0000313" key="2">
    <source>
        <dbReference type="Proteomes" id="UP000821865"/>
    </source>
</evidence>
<name>A0ACB8CH22_DERSI</name>
<proteinExistence type="predicted"/>
<accession>A0ACB8CH22</accession>
<sequence length="294" mass="32561">MRQPASQVLLQLAASRVSSRVQPGRIYSEAAGDRPPGEAARRRQHHNTCDPFARDVPRLARCRHRLPVCRTGVCDRVVAAGQPRTPTVRPCPWRSPSTGQQWQLDPRTPPSRAYCSGTAAPCAADTLSSQSTYIPLHDYDVLALQETCACREVSLPGYIGYSNPRNQHRGWRILTALLNPKTPRFPVLAIAVAHGISELALAEQLADAFAAPAVTPTLGAPAVDLQALYVAVFGRGISPQMEKKKKIVWMKTRYADWWDRIVAKEFTDADWKENFRTSRASFNHLVALMAPFVA</sequence>
<protein>
    <submittedName>
        <fullName evidence="1">Uncharacterized protein</fullName>
    </submittedName>
</protein>
<organism evidence="1 2">
    <name type="scientific">Dermacentor silvarum</name>
    <name type="common">Tick</name>
    <dbReference type="NCBI Taxonomy" id="543639"/>
    <lineage>
        <taxon>Eukaryota</taxon>
        <taxon>Metazoa</taxon>
        <taxon>Ecdysozoa</taxon>
        <taxon>Arthropoda</taxon>
        <taxon>Chelicerata</taxon>
        <taxon>Arachnida</taxon>
        <taxon>Acari</taxon>
        <taxon>Parasitiformes</taxon>
        <taxon>Ixodida</taxon>
        <taxon>Ixodoidea</taxon>
        <taxon>Ixodidae</taxon>
        <taxon>Rhipicephalinae</taxon>
        <taxon>Dermacentor</taxon>
    </lineage>
</organism>
<keyword evidence="2" id="KW-1185">Reference proteome</keyword>
<reference evidence="1" key="1">
    <citation type="submission" date="2020-05" db="EMBL/GenBank/DDBJ databases">
        <title>Large-scale comparative analyses of tick genomes elucidate their genetic diversity and vector capacities.</title>
        <authorList>
            <person name="Jia N."/>
            <person name="Wang J."/>
            <person name="Shi W."/>
            <person name="Du L."/>
            <person name="Sun Y."/>
            <person name="Zhan W."/>
            <person name="Jiang J."/>
            <person name="Wang Q."/>
            <person name="Zhang B."/>
            <person name="Ji P."/>
            <person name="Sakyi L.B."/>
            <person name="Cui X."/>
            <person name="Yuan T."/>
            <person name="Jiang B."/>
            <person name="Yang W."/>
            <person name="Lam T.T.-Y."/>
            <person name="Chang Q."/>
            <person name="Ding S."/>
            <person name="Wang X."/>
            <person name="Zhu J."/>
            <person name="Ruan X."/>
            <person name="Zhao L."/>
            <person name="Wei J."/>
            <person name="Que T."/>
            <person name="Du C."/>
            <person name="Cheng J."/>
            <person name="Dai P."/>
            <person name="Han X."/>
            <person name="Huang E."/>
            <person name="Gao Y."/>
            <person name="Liu J."/>
            <person name="Shao H."/>
            <person name="Ye R."/>
            <person name="Li L."/>
            <person name="Wei W."/>
            <person name="Wang X."/>
            <person name="Wang C."/>
            <person name="Yang T."/>
            <person name="Huo Q."/>
            <person name="Li W."/>
            <person name="Guo W."/>
            <person name="Chen H."/>
            <person name="Zhou L."/>
            <person name="Ni X."/>
            <person name="Tian J."/>
            <person name="Zhou Y."/>
            <person name="Sheng Y."/>
            <person name="Liu T."/>
            <person name="Pan Y."/>
            <person name="Xia L."/>
            <person name="Li J."/>
            <person name="Zhao F."/>
            <person name="Cao W."/>
        </authorList>
    </citation>
    <scope>NUCLEOTIDE SEQUENCE</scope>
    <source>
        <strain evidence="1">Dsil-2018</strain>
    </source>
</reference>
<comment type="caution">
    <text evidence="1">The sequence shown here is derived from an EMBL/GenBank/DDBJ whole genome shotgun (WGS) entry which is preliminary data.</text>
</comment>
<dbReference type="Proteomes" id="UP000821865">
    <property type="component" value="Chromosome 7"/>
</dbReference>
<gene>
    <name evidence="1" type="ORF">HPB49_019728</name>
</gene>
<dbReference type="EMBL" id="CM023476">
    <property type="protein sequence ID" value="KAH7942014.1"/>
    <property type="molecule type" value="Genomic_DNA"/>
</dbReference>
<evidence type="ECO:0000313" key="1">
    <source>
        <dbReference type="EMBL" id="KAH7942014.1"/>
    </source>
</evidence>